<proteinExistence type="predicted"/>
<dbReference type="Proteomes" id="UP001159363">
    <property type="component" value="Chromosome 15"/>
</dbReference>
<organism evidence="1 2">
    <name type="scientific">Dryococelus australis</name>
    <dbReference type="NCBI Taxonomy" id="614101"/>
    <lineage>
        <taxon>Eukaryota</taxon>
        <taxon>Metazoa</taxon>
        <taxon>Ecdysozoa</taxon>
        <taxon>Arthropoda</taxon>
        <taxon>Hexapoda</taxon>
        <taxon>Insecta</taxon>
        <taxon>Pterygota</taxon>
        <taxon>Neoptera</taxon>
        <taxon>Polyneoptera</taxon>
        <taxon>Phasmatodea</taxon>
        <taxon>Verophasmatodea</taxon>
        <taxon>Anareolatae</taxon>
        <taxon>Phasmatidae</taxon>
        <taxon>Eurycanthinae</taxon>
        <taxon>Dryococelus</taxon>
    </lineage>
</organism>
<accession>A0ABQ9G228</accession>
<protein>
    <submittedName>
        <fullName evidence="1">Uncharacterized protein</fullName>
    </submittedName>
</protein>
<comment type="caution">
    <text evidence="1">The sequence shown here is derived from an EMBL/GenBank/DDBJ whole genome shotgun (WGS) entry which is preliminary data.</text>
</comment>
<reference evidence="1 2" key="1">
    <citation type="submission" date="2023-02" db="EMBL/GenBank/DDBJ databases">
        <title>LHISI_Scaffold_Assembly.</title>
        <authorList>
            <person name="Stuart O.P."/>
            <person name="Cleave R."/>
            <person name="Magrath M.J.L."/>
            <person name="Mikheyev A.S."/>
        </authorList>
    </citation>
    <scope>NUCLEOTIDE SEQUENCE [LARGE SCALE GENOMIC DNA]</scope>
    <source>
        <strain evidence="1">Daus_M_001</strain>
        <tissue evidence="1">Leg muscle</tissue>
    </source>
</reference>
<evidence type="ECO:0000313" key="2">
    <source>
        <dbReference type="Proteomes" id="UP001159363"/>
    </source>
</evidence>
<keyword evidence="2" id="KW-1185">Reference proteome</keyword>
<name>A0ABQ9G228_9NEOP</name>
<sequence length="195" mass="22617">MKLETIAARNRCQSAYEWQTLKFSRQKKYFLVYKKHPISQKRGCLLSWKIFFVVSICHLKFSEDNYMMVGTTRLAQYYHCANHSLNIALQDCVKNISLLRDCMQWVQEIGNIANCSPKIKKKFADLATDFDPNETHYPKPLYPTRWAVRVGSITSVINSYSVILQVLLSLAKKNEDIASKVWSLYAQCSKGEVYL</sequence>
<evidence type="ECO:0000313" key="1">
    <source>
        <dbReference type="EMBL" id="KAJ8866544.1"/>
    </source>
</evidence>
<gene>
    <name evidence="1" type="ORF">PR048_032403</name>
</gene>
<dbReference type="EMBL" id="JARBHB010000016">
    <property type="protein sequence ID" value="KAJ8866544.1"/>
    <property type="molecule type" value="Genomic_DNA"/>
</dbReference>